<evidence type="ECO:0000313" key="4">
    <source>
        <dbReference type="Proteomes" id="UP000189674"/>
    </source>
</evidence>
<dbReference type="GO" id="GO:0015628">
    <property type="term" value="P:protein secretion by the type II secretion system"/>
    <property type="evidence" value="ECO:0007669"/>
    <property type="project" value="InterPro"/>
</dbReference>
<dbReference type="PRINTS" id="PR00813">
    <property type="entry name" value="BCTERIALGSPG"/>
</dbReference>
<dbReference type="GO" id="GO:0015627">
    <property type="term" value="C:type II protein secretion system complex"/>
    <property type="evidence" value="ECO:0007669"/>
    <property type="project" value="InterPro"/>
</dbReference>
<evidence type="ECO:0000256" key="2">
    <source>
        <dbReference type="SAM" id="Phobius"/>
    </source>
</evidence>
<keyword evidence="2" id="KW-1133">Transmembrane helix</keyword>
<dbReference type="SUPFAM" id="SSF54523">
    <property type="entry name" value="Pili subunits"/>
    <property type="match status" value="1"/>
</dbReference>
<dbReference type="InterPro" id="IPR012902">
    <property type="entry name" value="N_methyl_site"/>
</dbReference>
<evidence type="ECO:0000256" key="1">
    <source>
        <dbReference type="ARBA" id="ARBA00022481"/>
    </source>
</evidence>
<gene>
    <name evidence="3" type="primary">gspG</name>
    <name evidence="3" type="ORF">STSP2_01688</name>
</gene>
<dbReference type="Gene3D" id="3.30.700.10">
    <property type="entry name" value="Glycoprotein, Type 4 Pilin"/>
    <property type="match status" value="1"/>
</dbReference>
<dbReference type="AlphaFoldDB" id="A0A1U9NKR3"/>
<dbReference type="STRING" id="1936003.STSP2_01688"/>
<organism evidence="3 4">
    <name type="scientific">Anaerohalosphaera lusitana</name>
    <dbReference type="NCBI Taxonomy" id="1936003"/>
    <lineage>
        <taxon>Bacteria</taxon>
        <taxon>Pseudomonadati</taxon>
        <taxon>Planctomycetota</taxon>
        <taxon>Phycisphaerae</taxon>
        <taxon>Sedimentisphaerales</taxon>
        <taxon>Anaerohalosphaeraceae</taxon>
        <taxon>Anaerohalosphaera</taxon>
    </lineage>
</organism>
<reference evidence="4" key="1">
    <citation type="submission" date="2017-02" db="EMBL/GenBank/DDBJ databases">
        <title>Comparative genomics and description of representatives of a novel lineage of planctomycetes thriving in anoxic sediments.</title>
        <authorList>
            <person name="Spring S."/>
            <person name="Bunk B."/>
            <person name="Sproer C."/>
        </authorList>
    </citation>
    <scope>NUCLEOTIDE SEQUENCE [LARGE SCALE GENOMIC DNA]</scope>
    <source>
        <strain evidence="4">ST-NAGAB-D1</strain>
    </source>
</reference>
<dbReference type="NCBIfam" id="TIGR02532">
    <property type="entry name" value="IV_pilin_GFxxxE"/>
    <property type="match status" value="1"/>
</dbReference>
<protein>
    <submittedName>
        <fullName evidence="3">Putative general secretion pathway protein G</fullName>
    </submittedName>
</protein>
<keyword evidence="2" id="KW-0812">Transmembrane</keyword>
<dbReference type="Proteomes" id="UP000189674">
    <property type="component" value="Chromosome"/>
</dbReference>
<evidence type="ECO:0000313" key="3">
    <source>
        <dbReference type="EMBL" id="AQT68523.1"/>
    </source>
</evidence>
<dbReference type="Pfam" id="PF07963">
    <property type="entry name" value="N_methyl"/>
    <property type="match status" value="1"/>
</dbReference>
<keyword evidence="2" id="KW-0472">Membrane</keyword>
<accession>A0A1U9NKR3</accession>
<keyword evidence="4" id="KW-1185">Reference proteome</keyword>
<keyword evidence="1" id="KW-0488">Methylation</keyword>
<dbReference type="KEGG" id="alus:STSP2_01688"/>
<sequence>MALLESENMRACDRKSGFTLVEALTVIAVIGVLVSLVLGLGKSLKEQADERLANSTIEVLVTAIEQYLEFTSEFPFEADVSFNNASLESVLESQLGLPDGTVTVDAANPPEYASSEALFYVLDNCARSKGFVDSLSGGVTTNKDAAGSALVAEYGDIRIDLVRIVDPWGNALQYTYSAGDVFPELRFAGPDKELFTQDDVTSE</sequence>
<dbReference type="InterPro" id="IPR000983">
    <property type="entry name" value="Bac_GSPG_pilin"/>
</dbReference>
<proteinExistence type="predicted"/>
<name>A0A1U9NKR3_9BACT</name>
<feature type="transmembrane region" description="Helical" evidence="2">
    <location>
        <begin position="20"/>
        <end position="41"/>
    </location>
</feature>
<dbReference type="PROSITE" id="PS00409">
    <property type="entry name" value="PROKAR_NTER_METHYL"/>
    <property type="match status" value="1"/>
</dbReference>
<dbReference type="EMBL" id="CP019791">
    <property type="protein sequence ID" value="AQT68523.1"/>
    <property type="molecule type" value="Genomic_DNA"/>
</dbReference>
<dbReference type="InterPro" id="IPR045584">
    <property type="entry name" value="Pilin-like"/>
</dbReference>